<evidence type="ECO:0000256" key="3">
    <source>
        <dbReference type="ARBA" id="ARBA00013138"/>
    </source>
</evidence>
<feature type="modified residue" description="N6-(pyridoxal phosphate)lysine" evidence="9">
    <location>
        <position position="237"/>
    </location>
</feature>
<dbReference type="SUPFAM" id="SSF53383">
    <property type="entry name" value="PLP-dependent transferases"/>
    <property type="match status" value="1"/>
</dbReference>
<dbReference type="Gene3D" id="3.90.1150.10">
    <property type="entry name" value="Aspartate Aminotransferase, domain 1"/>
    <property type="match status" value="1"/>
</dbReference>
<feature type="binding site" evidence="9">
    <location>
        <position position="130"/>
    </location>
    <ligand>
        <name>substrate</name>
    </ligand>
</feature>
<evidence type="ECO:0000256" key="4">
    <source>
        <dbReference type="ARBA" id="ARBA00018052"/>
    </source>
</evidence>
<dbReference type="FunFam" id="3.40.640.10:FF:000099">
    <property type="entry name" value="LL-diaminopimelate aminotransferase, chloroplastic"/>
    <property type="match status" value="1"/>
</dbReference>
<proteinExistence type="inferred from homology"/>
<evidence type="ECO:0000256" key="5">
    <source>
        <dbReference type="ARBA" id="ARBA00022576"/>
    </source>
</evidence>
<feature type="binding site" evidence="9">
    <location>
        <position position="71"/>
    </location>
    <ligand>
        <name>pyridoxal 5'-phosphate</name>
        <dbReference type="ChEBI" id="CHEBI:597326"/>
    </ligand>
</feature>
<dbReference type="GO" id="GO:0010285">
    <property type="term" value="F:L,L-diaminopimelate aminotransferase activity"/>
    <property type="evidence" value="ECO:0007669"/>
    <property type="project" value="UniProtKB-UniRule"/>
</dbReference>
<dbReference type="Gene3D" id="3.40.640.10">
    <property type="entry name" value="Type I PLP-dependent aspartate aminotransferase-like (Major domain)"/>
    <property type="match status" value="1"/>
</dbReference>
<feature type="binding site" evidence="9">
    <location>
        <position position="275"/>
    </location>
    <ligand>
        <name>pyridoxal 5'-phosphate</name>
        <dbReference type="ChEBI" id="CHEBI:597326"/>
    </ligand>
</feature>
<keyword evidence="7 9" id="KW-0663">Pyridoxal phosphate</keyword>
<feature type="binding site" evidence="9">
    <location>
        <position position="175"/>
    </location>
    <ligand>
        <name>substrate</name>
    </ligand>
</feature>
<dbReference type="InterPro" id="IPR015421">
    <property type="entry name" value="PyrdxlP-dep_Trfase_major"/>
</dbReference>
<feature type="binding site" evidence="9">
    <location>
        <begin position="234"/>
        <end position="236"/>
    </location>
    <ligand>
        <name>pyridoxal 5'-phosphate</name>
        <dbReference type="ChEBI" id="CHEBI:597326"/>
    </ligand>
</feature>
<dbReference type="RefSeq" id="WP_103203614.1">
    <property type="nucleotide sequence ID" value="NZ_CVTD020000026.1"/>
</dbReference>
<dbReference type="NCBIfam" id="TIGR03542">
    <property type="entry name" value="DAPAT_plant"/>
    <property type="match status" value="1"/>
</dbReference>
<dbReference type="PANTHER" id="PTHR43144">
    <property type="entry name" value="AMINOTRANSFERASE"/>
    <property type="match status" value="1"/>
</dbReference>
<accession>A0A0H5SKB5</accession>
<dbReference type="CDD" id="cd00609">
    <property type="entry name" value="AAT_like"/>
    <property type="match status" value="1"/>
</dbReference>
<comment type="pathway">
    <text evidence="2 9">Amino-acid biosynthesis; L-lysine biosynthesis via DAP pathway; LL-2,6-diaminopimelate from (S)-tetrahydrodipicolinate (aminotransferase route): step 1/1.</text>
</comment>
<comment type="subunit">
    <text evidence="9">Homodimer.</text>
</comment>
<comment type="cofactor">
    <cofactor evidence="1 9">
        <name>pyridoxal 5'-phosphate</name>
        <dbReference type="ChEBI" id="CHEBI:597326"/>
    </cofactor>
</comment>
<keyword evidence="5 9" id="KW-0032">Aminotransferase</keyword>
<keyword evidence="12" id="KW-1185">Reference proteome</keyword>
<feature type="binding site" evidence="9">
    <location>
        <position position="245"/>
    </location>
    <ligand>
        <name>pyridoxal 5'-phosphate</name>
        <dbReference type="ChEBI" id="CHEBI:597326"/>
    </ligand>
</feature>
<feature type="binding site" evidence="9">
    <location>
        <position position="130"/>
    </location>
    <ligand>
        <name>pyridoxal 5'-phosphate</name>
        <dbReference type="ChEBI" id="CHEBI:597326"/>
    </ligand>
</feature>
<evidence type="ECO:0000313" key="12">
    <source>
        <dbReference type="Proteomes" id="UP000236497"/>
    </source>
</evidence>
<feature type="binding site" evidence="9">
    <location>
        <position position="206"/>
    </location>
    <ligand>
        <name>pyridoxal 5'-phosphate</name>
        <dbReference type="ChEBI" id="CHEBI:597326"/>
    </ligand>
</feature>
<feature type="binding site" evidence="9">
    <location>
        <position position="175"/>
    </location>
    <ligand>
        <name>pyridoxal 5'-phosphate</name>
        <dbReference type="ChEBI" id="CHEBI:597326"/>
    </ligand>
</feature>
<keyword evidence="6 9" id="KW-0808">Transferase</keyword>
<gene>
    <name evidence="9 11" type="primary">dapL</name>
    <name evidence="11" type="ORF">HHT355_2347</name>
</gene>
<evidence type="ECO:0000256" key="8">
    <source>
        <dbReference type="ARBA" id="ARBA00051934"/>
    </source>
</evidence>
<feature type="binding site" evidence="9">
    <location>
        <position position="41"/>
    </location>
    <ligand>
        <name>substrate</name>
    </ligand>
</feature>
<dbReference type="Proteomes" id="UP000236497">
    <property type="component" value="Unassembled WGS sequence"/>
</dbReference>
<reference evidence="11 12" key="1">
    <citation type="submission" date="2015-06" db="EMBL/GenBank/DDBJ databases">
        <authorList>
            <person name="Wibberg Daniel"/>
        </authorList>
    </citation>
    <scope>NUCLEOTIDE SEQUENCE [LARGE SCALE GENOMIC DNA]</scope>
    <source>
        <strain evidence="11 12">T3/55T</strain>
    </source>
</reference>
<protein>
    <recommendedName>
        <fullName evidence="4 9">LL-diaminopimelate aminotransferase</fullName>
        <shortName evidence="9">DAP-AT</shortName>
        <shortName evidence="9">DAP-aminotransferase</shortName>
        <shortName evidence="9">LL-DAP-aminotransferase</shortName>
        <ecNumber evidence="3 9">2.6.1.83</ecNumber>
    </recommendedName>
</protein>
<dbReference type="EMBL" id="CVTD020000026">
    <property type="protein sequence ID" value="CRZ35535.1"/>
    <property type="molecule type" value="Genomic_DNA"/>
</dbReference>
<comment type="catalytic activity">
    <reaction evidence="8 9">
        <text>(2S,6S)-2,6-diaminopimelate + 2-oxoglutarate = (S)-2,3,4,5-tetrahydrodipicolinate + L-glutamate + H2O + H(+)</text>
        <dbReference type="Rhea" id="RHEA:23988"/>
        <dbReference type="ChEBI" id="CHEBI:15377"/>
        <dbReference type="ChEBI" id="CHEBI:15378"/>
        <dbReference type="ChEBI" id="CHEBI:16810"/>
        <dbReference type="ChEBI" id="CHEBI:16845"/>
        <dbReference type="ChEBI" id="CHEBI:29985"/>
        <dbReference type="ChEBI" id="CHEBI:57609"/>
        <dbReference type="EC" id="2.6.1.83"/>
    </reaction>
</comment>
<evidence type="ECO:0000256" key="1">
    <source>
        <dbReference type="ARBA" id="ARBA00001933"/>
    </source>
</evidence>
<feature type="domain" description="Aminotransferase class I/classII large" evidence="10">
    <location>
        <begin position="34"/>
        <end position="388"/>
    </location>
</feature>
<dbReference type="InterPro" id="IPR004839">
    <property type="entry name" value="Aminotransferase_I/II_large"/>
</dbReference>
<evidence type="ECO:0000313" key="11">
    <source>
        <dbReference type="EMBL" id="CRZ35535.1"/>
    </source>
</evidence>
<dbReference type="InterPro" id="IPR015422">
    <property type="entry name" value="PyrdxlP-dep_Trfase_small"/>
</dbReference>
<feature type="binding site" evidence="9">
    <location>
        <begin position="106"/>
        <end position="107"/>
    </location>
    <ligand>
        <name>pyridoxal 5'-phosphate</name>
        <dbReference type="ChEBI" id="CHEBI:597326"/>
    </ligand>
</feature>
<dbReference type="AlphaFoldDB" id="A0A0H5SKB5"/>
<dbReference type="InterPro" id="IPR015424">
    <property type="entry name" value="PyrdxlP-dep_Trfase"/>
</dbReference>
<evidence type="ECO:0000256" key="7">
    <source>
        <dbReference type="ARBA" id="ARBA00022898"/>
    </source>
</evidence>
<dbReference type="GO" id="GO:0033362">
    <property type="term" value="P:lysine biosynthetic process via diaminopimelate, diaminopimelate-aminotransferase pathway"/>
    <property type="evidence" value="ECO:0007669"/>
    <property type="project" value="UniProtKB-UniRule"/>
</dbReference>
<feature type="binding site" evidence="9">
    <location>
        <position position="14"/>
    </location>
    <ligand>
        <name>substrate</name>
    </ligand>
</feature>
<feature type="binding site" evidence="9">
    <location>
        <position position="275"/>
    </location>
    <ligand>
        <name>substrate</name>
    </ligand>
</feature>
<evidence type="ECO:0000259" key="10">
    <source>
        <dbReference type="Pfam" id="PF00155"/>
    </source>
</evidence>
<dbReference type="OrthoDB" id="9813612at2"/>
<evidence type="ECO:0000256" key="9">
    <source>
        <dbReference type="HAMAP-Rule" id="MF_01642"/>
    </source>
</evidence>
<organism evidence="11 12">
    <name type="scientific">Herbinix hemicellulosilytica</name>
    <dbReference type="NCBI Taxonomy" id="1564487"/>
    <lineage>
        <taxon>Bacteria</taxon>
        <taxon>Bacillati</taxon>
        <taxon>Bacillota</taxon>
        <taxon>Clostridia</taxon>
        <taxon>Lachnospirales</taxon>
        <taxon>Lachnospiraceae</taxon>
        <taxon>Herbinix</taxon>
    </lineage>
</organism>
<dbReference type="GO" id="GO:0030170">
    <property type="term" value="F:pyridoxal phosphate binding"/>
    <property type="evidence" value="ECO:0007669"/>
    <property type="project" value="UniProtKB-UniRule"/>
</dbReference>
<sequence>MKINKNYLNLKDSYLFSLIGRKVREYKEQNPDKEVISLGIGDVTRPLVPAVVEALSKASFEMGNKETFRGYGEEQGYGFLRQAICGYYKKKGVDLTEQEVFISDGAKSDLGNILDIFETDNTVLIPDPVYPVYVDTNIMDGRKIIFMNGNEENNFLPMPDYKVEADIIYICSPNNPTGAVYGKEALKEWVNYALKRDAVILFDSAYESYIQDEKLPTSIYQIEGAKKCAIEFCSLSKTAGFTGTRCGYTVIPMELIRDGVPLNKLWLRRQTTKFNGVPYIIQRGAEAVFSDTGLGQIKENIAYYMENARIITDTLKKLGIWFVGGENSPYIWLKCPKNMLSWEFFDYLLTNAQVVGTPGAGFGNNGEGFFRLTAFGDREKVITAMERIKNLML</sequence>
<dbReference type="UniPathway" id="UPA00034">
    <property type="reaction ID" value="UER00466"/>
</dbReference>
<comment type="similarity">
    <text evidence="9">Belongs to the class-I pyridoxal-phosphate-dependent aminotransferase family. LL-diaminopimelate aminotransferase subfamily.</text>
</comment>
<dbReference type="Pfam" id="PF00155">
    <property type="entry name" value="Aminotran_1_2"/>
    <property type="match status" value="1"/>
</dbReference>
<comment type="function">
    <text evidence="9">Involved in the synthesis of meso-diaminopimelate (m-DAP or DL-DAP), required for both lysine and peptidoglycan biosynthesis. Catalyzes the direct conversion of tetrahydrodipicolinate to LL-diaminopimelate.</text>
</comment>
<dbReference type="HAMAP" id="MF_01642">
    <property type="entry name" value="DapL_aminotrans_1"/>
    <property type="match status" value="1"/>
</dbReference>
<feature type="binding site" evidence="9">
    <location>
        <position position="371"/>
    </location>
    <ligand>
        <name>substrate</name>
    </ligand>
</feature>
<evidence type="ECO:0000256" key="6">
    <source>
        <dbReference type="ARBA" id="ARBA00022679"/>
    </source>
</evidence>
<dbReference type="EC" id="2.6.1.83" evidence="3 9"/>
<evidence type="ECO:0000256" key="2">
    <source>
        <dbReference type="ARBA" id="ARBA00004982"/>
    </source>
</evidence>
<feature type="binding site" evidence="9">
    <location>
        <position position="107"/>
    </location>
    <ligand>
        <name>substrate</name>
    </ligand>
</feature>
<dbReference type="InterPro" id="IPR019942">
    <property type="entry name" value="DapL/ALD1"/>
</dbReference>
<name>A0A0H5SKB5_HERHM</name>